<feature type="region of interest" description="Disordered" evidence="1">
    <location>
        <begin position="26"/>
        <end position="78"/>
    </location>
</feature>
<dbReference type="EMBL" id="SWLB01000017">
    <property type="protein sequence ID" value="KAF3327725.1"/>
    <property type="molecule type" value="Genomic_DNA"/>
</dbReference>
<organism evidence="3 4">
    <name type="scientific">Carex littledalei</name>
    <dbReference type="NCBI Taxonomy" id="544730"/>
    <lineage>
        <taxon>Eukaryota</taxon>
        <taxon>Viridiplantae</taxon>
        <taxon>Streptophyta</taxon>
        <taxon>Embryophyta</taxon>
        <taxon>Tracheophyta</taxon>
        <taxon>Spermatophyta</taxon>
        <taxon>Magnoliopsida</taxon>
        <taxon>Liliopsida</taxon>
        <taxon>Poales</taxon>
        <taxon>Cyperaceae</taxon>
        <taxon>Cyperoideae</taxon>
        <taxon>Cariceae</taxon>
        <taxon>Carex</taxon>
        <taxon>Carex subgen. Euthyceras</taxon>
    </lineage>
</organism>
<dbReference type="SUPFAM" id="SSF49764">
    <property type="entry name" value="HSP20-like chaperones"/>
    <property type="match status" value="1"/>
</dbReference>
<dbReference type="Proteomes" id="UP000623129">
    <property type="component" value="Unassembled WGS sequence"/>
</dbReference>
<dbReference type="Gene3D" id="2.60.40.790">
    <property type="match status" value="1"/>
</dbReference>
<feature type="compositionally biased region" description="Basic and acidic residues" evidence="1">
    <location>
        <begin position="54"/>
        <end position="78"/>
    </location>
</feature>
<feature type="compositionally biased region" description="Gly residues" evidence="1">
    <location>
        <begin position="153"/>
        <end position="170"/>
    </location>
</feature>
<evidence type="ECO:0000259" key="2">
    <source>
        <dbReference type="Pfam" id="PF00011"/>
    </source>
</evidence>
<protein>
    <submittedName>
        <fullName evidence="3">Cytosolic class I small heat shock protein type 1</fullName>
    </submittedName>
</protein>
<evidence type="ECO:0000313" key="3">
    <source>
        <dbReference type="EMBL" id="KAF3327725.1"/>
    </source>
</evidence>
<feature type="region of interest" description="Disordered" evidence="1">
    <location>
        <begin position="111"/>
        <end position="170"/>
    </location>
</feature>
<dbReference type="Pfam" id="PF00011">
    <property type="entry name" value="HSP20"/>
    <property type="match status" value="1"/>
</dbReference>
<feature type="region of interest" description="Disordered" evidence="1">
    <location>
        <begin position="351"/>
        <end position="385"/>
    </location>
</feature>
<feature type="compositionally biased region" description="Basic and acidic residues" evidence="1">
    <location>
        <begin position="363"/>
        <end position="377"/>
    </location>
</feature>
<sequence length="462" mass="48627">MNCRFYFLLPTALQIVPPLPPQLVVVPPASSNDERKGEGREGDIQESLGVGHGEGGDDESKGEERKGNREESLGVGHREVDVSGLVVDEFKAREVERLSGVLSGALDAARQIAPPLPPPLVVVPPTSSNDERKGEEREGDREESQEIGHGKGRQGIGSHGKGKQGIGHGEGVSGLIVEEFNAREAGGSFSELSGAVEAARQIVPPLLPQLVVVPPTASNNERKDKEREGDGEESLGFGHGKGGGSGLIVEKSNAGEVEGSSGILSGGLEAGRHIPQPLPPPLVVVLLASPNGERKGEVREGNREDSLGVGHDEVDASGLIVDEFNAREAERSSGVLSGALEAARQIAPPLRPPLVVVPPTSNNERKGEEIKGDREESQGIGHGEGVSGLIVDEFNAREAGSSSSELSGAMEKDVLRYFMLPENAKIDQIKATMEKDVLTVTVSKGGIEMPEQPVVKSIEISD</sequence>
<feature type="compositionally biased region" description="Basic and acidic residues" evidence="1">
    <location>
        <begin position="32"/>
        <end position="43"/>
    </location>
</feature>
<keyword evidence="4" id="KW-1185">Reference proteome</keyword>
<feature type="compositionally biased region" description="Basic and acidic residues" evidence="1">
    <location>
        <begin position="129"/>
        <end position="149"/>
    </location>
</feature>
<name>A0A833QK68_9POAL</name>
<feature type="region of interest" description="Disordered" evidence="1">
    <location>
        <begin position="213"/>
        <end position="249"/>
    </location>
</feature>
<feature type="region of interest" description="Disordered" evidence="1">
    <location>
        <begin position="292"/>
        <end position="311"/>
    </location>
</feature>
<feature type="compositionally biased region" description="Gly residues" evidence="1">
    <location>
        <begin position="237"/>
        <end position="246"/>
    </location>
</feature>
<dbReference type="AlphaFoldDB" id="A0A833QK68"/>
<dbReference type="InterPro" id="IPR002068">
    <property type="entry name" value="A-crystallin/Hsp20_dom"/>
</dbReference>
<evidence type="ECO:0000256" key="1">
    <source>
        <dbReference type="SAM" id="MobiDB-lite"/>
    </source>
</evidence>
<dbReference type="OrthoDB" id="5511210at2759"/>
<reference evidence="3" key="1">
    <citation type="submission" date="2020-01" db="EMBL/GenBank/DDBJ databases">
        <title>Genome sequence of Kobresia littledalei, the first chromosome-level genome in the family Cyperaceae.</title>
        <authorList>
            <person name="Qu G."/>
        </authorList>
    </citation>
    <scope>NUCLEOTIDE SEQUENCE</scope>
    <source>
        <strain evidence="3">C.B.Clarke</strain>
        <tissue evidence="3">Leaf</tissue>
    </source>
</reference>
<evidence type="ECO:0000313" key="4">
    <source>
        <dbReference type="Proteomes" id="UP000623129"/>
    </source>
</evidence>
<keyword evidence="3" id="KW-0346">Stress response</keyword>
<gene>
    <name evidence="3" type="ORF">FCM35_KLT07843</name>
</gene>
<accession>A0A833QK68</accession>
<feature type="domain" description="SHSP" evidence="2">
    <location>
        <begin position="407"/>
        <end position="460"/>
    </location>
</feature>
<dbReference type="InterPro" id="IPR008978">
    <property type="entry name" value="HSP20-like_chaperone"/>
</dbReference>
<proteinExistence type="predicted"/>
<comment type="caution">
    <text evidence="3">The sequence shown here is derived from an EMBL/GenBank/DDBJ whole genome shotgun (WGS) entry which is preliminary data.</text>
</comment>